<evidence type="ECO:0000313" key="3">
    <source>
        <dbReference type="Proteomes" id="UP000028547"/>
    </source>
</evidence>
<dbReference type="Proteomes" id="UP000028547">
    <property type="component" value="Unassembled WGS sequence"/>
</dbReference>
<dbReference type="AlphaFoldDB" id="A0A084SN41"/>
<evidence type="ECO:0000256" key="1">
    <source>
        <dbReference type="SAM" id="MobiDB-lite"/>
    </source>
</evidence>
<evidence type="ECO:0000313" key="2">
    <source>
        <dbReference type="EMBL" id="KFA89876.1"/>
    </source>
</evidence>
<sequence>MADHTIGVVVGGEAPLDPLRALEQALDSGDFQRAVQAEQFGDALCQAVGALREKAESLATLEQLAGWGSLVAKKLTPTEAAEVRTALDALEVTAGKLARENPTREELQLIRMEMQTVGMRVDQVKGRFRAAWSLRVREEFDPPAKLAKALQRLPGQAELARRMVQTAQAGLALEQRFPAQTAREEFDRRRAERQTQERELAGVGTDADRVRFLIQVTEGRATLADLTPDLQKWLAEQNALGLFKLSLE</sequence>
<reference evidence="2 3" key="1">
    <citation type="submission" date="2014-07" db="EMBL/GenBank/DDBJ databases">
        <title>Draft Genome Sequence of Gephyronic Acid Producer, Cystobacter violaceus Strain Cb vi76.</title>
        <authorList>
            <person name="Stevens D.C."/>
            <person name="Young J."/>
            <person name="Carmichael R."/>
            <person name="Tan J."/>
            <person name="Taylor R.E."/>
        </authorList>
    </citation>
    <scope>NUCLEOTIDE SEQUENCE [LARGE SCALE GENOMIC DNA]</scope>
    <source>
        <strain evidence="2 3">Cb vi76</strain>
    </source>
</reference>
<feature type="region of interest" description="Disordered" evidence="1">
    <location>
        <begin position="182"/>
        <end position="202"/>
    </location>
</feature>
<gene>
    <name evidence="2" type="ORF">Q664_32005</name>
</gene>
<protein>
    <submittedName>
        <fullName evidence="2">Uncharacterized protein</fullName>
    </submittedName>
</protein>
<dbReference type="EMBL" id="JPMI01000231">
    <property type="protein sequence ID" value="KFA89876.1"/>
    <property type="molecule type" value="Genomic_DNA"/>
</dbReference>
<accession>A0A084SN41</accession>
<comment type="caution">
    <text evidence="2">The sequence shown here is derived from an EMBL/GenBank/DDBJ whole genome shotgun (WGS) entry which is preliminary data.</text>
</comment>
<proteinExistence type="predicted"/>
<organism evidence="2 3">
    <name type="scientific">Archangium violaceum Cb vi76</name>
    <dbReference type="NCBI Taxonomy" id="1406225"/>
    <lineage>
        <taxon>Bacteria</taxon>
        <taxon>Pseudomonadati</taxon>
        <taxon>Myxococcota</taxon>
        <taxon>Myxococcia</taxon>
        <taxon>Myxococcales</taxon>
        <taxon>Cystobacterineae</taxon>
        <taxon>Archangiaceae</taxon>
        <taxon>Archangium</taxon>
    </lineage>
</organism>
<dbReference type="RefSeq" id="WP_043403743.1">
    <property type="nucleotide sequence ID" value="NZ_JPMI01000231.1"/>
</dbReference>
<name>A0A084SN41_9BACT</name>